<feature type="domain" description="AB hydrolase-1" evidence="2">
    <location>
        <begin position="12"/>
        <end position="241"/>
    </location>
</feature>
<accession>A0ABX0XH92</accession>
<protein>
    <submittedName>
        <fullName evidence="3">Pimeloyl-ACP methyl ester carboxylesterase</fullName>
    </submittedName>
</protein>
<evidence type="ECO:0000313" key="3">
    <source>
        <dbReference type="EMBL" id="NJC28214.1"/>
    </source>
</evidence>
<sequence>MLNYKIYGEGQPFVILHGLFGMLDNWQTLGRQWAETYQVILVDLPNHGRSPHSDELDYDLMATAVAELLEALGHDEVYLLGHSMGGKVAMQIALTYPDLVRKLIVVDMTPRQYRRGHDDVFAALNSLDPATISDRKEAAKLMSEHVSNRGVQLFLLKNLTRDKKLGYKWRMNLPVIEAEYETLIGPVGDFGDCYDGPALFVRGGKSGYVRDKDMEYIQLLFPKAELVTVAGAGHWLHAEEPEVLFGLVGEFLG</sequence>
<reference evidence="3 4" key="1">
    <citation type="submission" date="2020-03" db="EMBL/GenBank/DDBJ databases">
        <title>Genomic Encyclopedia of Type Strains, Phase IV (KMG-IV): sequencing the most valuable type-strain genomes for metagenomic binning, comparative biology and taxonomic classification.</title>
        <authorList>
            <person name="Goeker M."/>
        </authorList>
    </citation>
    <scope>NUCLEOTIDE SEQUENCE [LARGE SCALE GENOMIC DNA]</scope>
    <source>
        <strain evidence="3 4">DSM 105096</strain>
    </source>
</reference>
<dbReference type="Pfam" id="PF00561">
    <property type="entry name" value="Abhydrolase_1"/>
    <property type="match status" value="1"/>
</dbReference>
<name>A0ABX0XH92_9BACT</name>
<keyword evidence="4" id="KW-1185">Reference proteome</keyword>
<dbReference type="InterPro" id="IPR000073">
    <property type="entry name" value="AB_hydrolase_1"/>
</dbReference>
<comment type="caution">
    <text evidence="3">The sequence shown here is derived from an EMBL/GenBank/DDBJ whole genome shotgun (WGS) entry which is preliminary data.</text>
</comment>
<keyword evidence="1" id="KW-0378">Hydrolase</keyword>
<dbReference type="PANTHER" id="PTHR46118:SF4">
    <property type="entry name" value="PROTEIN ABHD11"/>
    <property type="match status" value="1"/>
</dbReference>
<dbReference type="EMBL" id="JAATJH010000009">
    <property type="protein sequence ID" value="NJC28214.1"/>
    <property type="molecule type" value="Genomic_DNA"/>
</dbReference>
<evidence type="ECO:0000256" key="1">
    <source>
        <dbReference type="ARBA" id="ARBA00022801"/>
    </source>
</evidence>
<dbReference type="PRINTS" id="PR00412">
    <property type="entry name" value="EPOXHYDRLASE"/>
</dbReference>
<dbReference type="RefSeq" id="WP_168040006.1">
    <property type="nucleotide sequence ID" value="NZ_JAATJH010000009.1"/>
</dbReference>
<organism evidence="3 4">
    <name type="scientific">Neolewinella antarctica</name>
    <dbReference type="NCBI Taxonomy" id="442734"/>
    <lineage>
        <taxon>Bacteria</taxon>
        <taxon>Pseudomonadati</taxon>
        <taxon>Bacteroidota</taxon>
        <taxon>Saprospiria</taxon>
        <taxon>Saprospirales</taxon>
        <taxon>Lewinellaceae</taxon>
        <taxon>Neolewinella</taxon>
    </lineage>
</organism>
<proteinExistence type="predicted"/>
<dbReference type="SUPFAM" id="SSF53474">
    <property type="entry name" value="alpha/beta-Hydrolases"/>
    <property type="match status" value="1"/>
</dbReference>
<dbReference type="PANTHER" id="PTHR46118">
    <property type="entry name" value="PROTEIN ABHD11"/>
    <property type="match status" value="1"/>
</dbReference>
<dbReference type="InterPro" id="IPR029058">
    <property type="entry name" value="AB_hydrolase_fold"/>
</dbReference>
<evidence type="ECO:0000259" key="2">
    <source>
        <dbReference type="Pfam" id="PF00561"/>
    </source>
</evidence>
<evidence type="ECO:0000313" key="4">
    <source>
        <dbReference type="Proteomes" id="UP000770785"/>
    </source>
</evidence>
<gene>
    <name evidence="3" type="ORF">GGR27_003735</name>
</gene>
<dbReference type="InterPro" id="IPR000639">
    <property type="entry name" value="Epox_hydrolase-like"/>
</dbReference>
<dbReference type="PRINTS" id="PR00111">
    <property type="entry name" value="ABHYDROLASE"/>
</dbReference>
<dbReference type="Proteomes" id="UP000770785">
    <property type="component" value="Unassembled WGS sequence"/>
</dbReference>
<dbReference type="Gene3D" id="3.40.50.1820">
    <property type="entry name" value="alpha/beta hydrolase"/>
    <property type="match status" value="1"/>
</dbReference>